<reference evidence="2" key="1">
    <citation type="submission" date="2018-05" db="EMBL/GenBank/DDBJ databases">
        <authorList>
            <person name="Lanie J.A."/>
            <person name="Ng W.-L."/>
            <person name="Kazmierczak K.M."/>
            <person name="Andrzejewski T.M."/>
            <person name="Davidsen T.M."/>
            <person name="Wayne K.J."/>
            <person name="Tettelin H."/>
            <person name="Glass J.I."/>
            <person name="Rusch D."/>
            <person name="Podicherti R."/>
            <person name="Tsui H.-C.T."/>
            <person name="Winkler M.E."/>
        </authorList>
    </citation>
    <scope>NUCLEOTIDE SEQUENCE</scope>
</reference>
<dbReference type="AlphaFoldDB" id="A0A382PF91"/>
<dbReference type="GO" id="GO:0015344">
    <property type="term" value="F:siderophore uptake transmembrane transporter activity"/>
    <property type="evidence" value="ECO:0007669"/>
    <property type="project" value="TreeGrafter"/>
</dbReference>
<name>A0A382PF91_9ZZZZ</name>
<feature type="domain" description="TonB-dependent receptor plug" evidence="1">
    <location>
        <begin position="53"/>
        <end position="164"/>
    </location>
</feature>
<feature type="non-terminal residue" evidence="2">
    <location>
        <position position="190"/>
    </location>
</feature>
<dbReference type="InterPro" id="IPR039426">
    <property type="entry name" value="TonB-dep_rcpt-like"/>
</dbReference>
<protein>
    <recommendedName>
        <fullName evidence="1">TonB-dependent receptor plug domain-containing protein</fullName>
    </recommendedName>
</protein>
<organism evidence="2">
    <name type="scientific">marine metagenome</name>
    <dbReference type="NCBI Taxonomy" id="408172"/>
    <lineage>
        <taxon>unclassified sequences</taxon>
        <taxon>metagenomes</taxon>
        <taxon>ecological metagenomes</taxon>
    </lineage>
</organism>
<dbReference type="PANTHER" id="PTHR30069:SF39">
    <property type="entry name" value="BLL6183 PROTEIN"/>
    <property type="match status" value="1"/>
</dbReference>
<proteinExistence type="predicted"/>
<evidence type="ECO:0000259" key="1">
    <source>
        <dbReference type="Pfam" id="PF07715"/>
    </source>
</evidence>
<dbReference type="EMBL" id="UINC01106599">
    <property type="protein sequence ID" value="SVC71368.1"/>
    <property type="molecule type" value="Genomic_DNA"/>
</dbReference>
<dbReference type="GO" id="GO:0044718">
    <property type="term" value="P:siderophore transmembrane transport"/>
    <property type="evidence" value="ECO:0007669"/>
    <property type="project" value="TreeGrafter"/>
</dbReference>
<dbReference type="GO" id="GO:0009279">
    <property type="term" value="C:cell outer membrane"/>
    <property type="evidence" value="ECO:0007669"/>
    <property type="project" value="TreeGrafter"/>
</dbReference>
<accession>A0A382PF91</accession>
<dbReference type="SUPFAM" id="SSF56935">
    <property type="entry name" value="Porins"/>
    <property type="match status" value="1"/>
</dbReference>
<dbReference type="PANTHER" id="PTHR30069">
    <property type="entry name" value="TONB-DEPENDENT OUTER MEMBRANE RECEPTOR"/>
    <property type="match status" value="1"/>
</dbReference>
<dbReference type="InterPro" id="IPR012910">
    <property type="entry name" value="Plug_dom"/>
</dbReference>
<sequence length="190" mass="20356">MRNTSLCVLTGTFMVLFLSLNKTSFSQESENIDVPEIEIIGTSPMLGTGVAAEDIPMKVQTFSPDDFKSGRPLDLPALLSTKMGSVATVDVQNNPFQKNVSYRGFNASPLLGEAQGIAVYQNGVRVNEPFGDVMQWDLIPEVAIHQGELISSNPVFGLNALGGAIALRLKNGFMYDGVAAEGYGGYFGRG</sequence>
<dbReference type="InterPro" id="IPR037066">
    <property type="entry name" value="Plug_dom_sf"/>
</dbReference>
<dbReference type="Pfam" id="PF07715">
    <property type="entry name" value="Plug"/>
    <property type="match status" value="1"/>
</dbReference>
<dbReference type="Gene3D" id="2.170.130.10">
    <property type="entry name" value="TonB-dependent receptor, plug domain"/>
    <property type="match status" value="1"/>
</dbReference>
<evidence type="ECO:0000313" key="2">
    <source>
        <dbReference type="EMBL" id="SVC71368.1"/>
    </source>
</evidence>
<gene>
    <name evidence="2" type="ORF">METZ01_LOCUS324222</name>
</gene>